<reference evidence="2 3" key="1">
    <citation type="submission" date="2020-02" db="EMBL/GenBank/DDBJ databases">
        <authorList>
            <person name="Li X.-J."/>
            <person name="Han X.-M."/>
        </authorList>
    </citation>
    <scope>NUCLEOTIDE SEQUENCE [LARGE SCALE GENOMIC DNA]</scope>
    <source>
        <strain evidence="2 3">CCTCC AB 2017055</strain>
    </source>
</reference>
<dbReference type="RefSeq" id="WP_163743718.1">
    <property type="nucleotide sequence ID" value="NZ_JAAGOA010000025.1"/>
</dbReference>
<accession>A0A6L9SF84</accession>
<sequence>MTSTVSTTVSTRTPAPVQRAYTSVATKDDTLWSVRSEQRPEVTTTAKRLDHAIAEHRRALAELLETSAERLDLVVHPVIPAQARQHLDLARELRRTAARAKAEAATEAKSAARGLAAMEISLRDIGTILGVSHQRAHQLVNDPVDGPTTAART</sequence>
<feature type="coiled-coil region" evidence="1">
    <location>
        <begin position="46"/>
        <end position="103"/>
    </location>
</feature>
<dbReference type="Proteomes" id="UP000475214">
    <property type="component" value="Unassembled WGS sequence"/>
</dbReference>
<protein>
    <submittedName>
        <fullName evidence="2">Uncharacterized protein</fullName>
    </submittedName>
</protein>
<comment type="caution">
    <text evidence="2">The sequence shown here is derived from an EMBL/GenBank/DDBJ whole genome shotgun (WGS) entry which is preliminary data.</text>
</comment>
<name>A0A6L9SF84_9ACTN</name>
<gene>
    <name evidence="2" type="ORF">G1H10_26720</name>
</gene>
<keyword evidence="3" id="KW-1185">Reference proteome</keyword>
<dbReference type="EMBL" id="JAAGOA010000025">
    <property type="protein sequence ID" value="NEE03767.1"/>
    <property type="molecule type" value="Genomic_DNA"/>
</dbReference>
<dbReference type="AlphaFoldDB" id="A0A6L9SF84"/>
<evidence type="ECO:0000313" key="2">
    <source>
        <dbReference type="EMBL" id="NEE03767.1"/>
    </source>
</evidence>
<evidence type="ECO:0000256" key="1">
    <source>
        <dbReference type="SAM" id="Coils"/>
    </source>
</evidence>
<organism evidence="2 3">
    <name type="scientific">Phytoactinopolyspora halotolerans</name>
    <dbReference type="NCBI Taxonomy" id="1981512"/>
    <lineage>
        <taxon>Bacteria</taxon>
        <taxon>Bacillati</taxon>
        <taxon>Actinomycetota</taxon>
        <taxon>Actinomycetes</taxon>
        <taxon>Jiangellales</taxon>
        <taxon>Jiangellaceae</taxon>
        <taxon>Phytoactinopolyspora</taxon>
    </lineage>
</organism>
<evidence type="ECO:0000313" key="3">
    <source>
        <dbReference type="Proteomes" id="UP000475214"/>
    </source>
</evidence>
<keyword evidence="1" id="KW-0175">Coiled coil</keyword>
<proteinExistence type="predicted"/>